<dbReference type="PANTHER" id="PTHR19446">
    <property type="entry name" value="REVERSE TRANSCRIPTASES"/>
    <property type="match status" value="1"/>
</dbReference>
<proteinExistence type="predicted"/>
<dbReference type="AlphaFoldDB" id="A0A9L0RSB3"/>
<organism evidence="1 2">
    <name type="scientific">Equus caballus</name>
    <name type="common">Horse</name>
    <dbReference type="NCBI Taxonomy" id="9796"/>
    <lineage>
        <taxon>Eukaryota</taxon>
        <taxon>Metazoa</taxon>
        <taxon>Chordata</taxon>
        <taxon>Craniata</taxon>
        <taxon>Vertebrata</taxon>
        <taxon>Euteleostomi</taxon>
        <taxon>Mammalia</taxon>
        <taxon>Eutheria</taxon>
        <taxon>Laurasiatheria</taxon>
        <taxon>Perissodactyla</taxon>
        <taxon>Equidae</taxon>
        <taxon>Equus</taxon>
    </lineage>
</organism>
<reference evidence="1 2" key="1">
    <citation type="journal article" date="2009" name="Science">
        <title>Genome sequence, comparative analysis, and population genetics of the domestic horse.</title>
        <authorList>
            <consortium name="Broad Institute Genome Sequencing Platform"/>
            <consortium name="Broad Institute Whole Genome Assembly Team"/>
            <person name="Wade C.M."/>
            <person name="Giulotto E."/>
            <person name="Sigurdsson S."/>
            <person name="Zoli M."/>
            <person name="Gnerre S."/>
            <person name="Imsland F."/>
            <person name="Lear T.L."/>
            <person name="Adelson D.L."/>
            <person name="Bailey E."/>
            <person name="Bellone R.R."/>
            <person name="Bloecker H."/>
            <person name="Distl O."/>
            <person name="Edgar R.C."/>
            <person name="Garber M."/>
            <person name="Leeb T."/>
            <person name="Mauceli E."/>
            <person name="MacLeod J.N."/>
            <person name="Penedo M.C.T."/>
            <person name="Raison J.M."/>
            <person name="Sharpe T."/>
            <person name="Vogel J."/>
            <person name="Andersson L."/>
            <person name="Antczak D.F."/>
            <person name="Biagi T."/>
            <person name="Binns M.M."/>
            <person name="Chowdhary B.P."/>
            <person name="Coleman S.J."/>
            <person name="Della Valle G."/>
            <person name="Fryc S."/>
            <person name="Guerin G."/>
            <person name="Hasegawa T."/>
            <person name="Hill E.W."/>
            <person name="Jurka J."/>
            <person name="Kiialainen A."/>
            <person name="Lindgren G."/>
            <person name="Liu J."/>
            <person name="Magnani E."/>
            <person name="Mickelson J.R."/>
            <person name="Murray J."/>
            <person name="Nergadze S.G."/>
            <person name="Onofrio R."/>
            <person name="Pedroni S."/>
            <person name="Piras M.F."/>
            <person name="Raudsepp T."/>
            <person name="Rocchi M."/>
            <person name="Roeed K.H."/>
            <person name="Ryder O.A."/>
            <person name="Searle S."/>
            <person name="Skow L."/>
            <person name="Swinburne J.E."/>
            <person name="Syvaenen A.C."/>
            <person name="Tozaki T."/>
            <person name="Valberg S.J."/>
            <person name="Vaudin M."/>
            <person name="White J.R."/>
            <person name="Zody M.C."/>
            <person name="Lander E.S."/>
            <person name="Lindblad-Toh K."/>
        </authorList>
    </citation>
    <scope>NUCLEOTIDE SEQUENCE [LARGE SCALE GENOMIC DNA]</scope>
    <source>
        <strain evidence="1 2">Thoroughbred</strain>
    </source>
</reference>
<evidence type="ECO:0000313" key="1">
    <source>
        <dbReference type="Ensembl" id="ENSECAP00000065616.1"/>
    </source>
</evidence>
<dbReference type="Ensembl" id="ENSECAT00000103079.1">
    <property type="protein sequence ID" value="ENSECAP00000065616.1"/>
    <property type="gene ID" value="ENSECAG00000044207.1"/>
</dbReference>
<accession>A0A9L0RSB3</accession>
<name>A0A9L0RSB3_HORSE</name>
<evidence type="ECO:0000313" key="2">
    <source>
        <dbReference type="Proteomes" id="UP000002281"/>
    </source>
</evidence>
<sequence>MPQLGGPTTKIHNYVLGGFGEKKRRKEKEDWQQLLAQVPSFRKKKKMKNKNHMIIPIDTEKAFDKIQHTFMIKTLNKTGTEGKYLNMIKAIYYKPTANIHVHLLNFQPVSPSVFKVCLFQIQLS</sequence>
<protein>
    <recommendedName>
        <fullName evidence="3">Reverse transcriptase domain-containing protein</fullName>
    </recommendedName>
</protein>
<evidence type="ECO:0008006" key="3">
    <source>
        <dbReference type="Google" id="ProtNLM"/>
    </source>
</evidence>
<dbReference type="GeneTree" id="ENSGT01140000284190"/>
<keyword evidence="2" id="KW-1185">Reference proteome</keyword>
<reference evidence="1" key="2">
    <citation type="submission" date="2025-08" db="UniProtKB">
        <authorList>
            <consortium name="Ensembl"/>
        </authorList>
    </citation>
    <scope>IDENTIFICATION</scope>
    <source>
        <strain evidence="1">Thoroughbred</strain>
    </source>
</reference>
<dbReference type="Proteomes" id="UP000002281">
    <property type="component" value="Chromosome 27"/>
</dbReference>
<reference evidence="1" key="3">
    <citation type="submission" date="2025-09" db="UniProtKB">
        <authorList>
            <consortium name="Ensembl"/>
        </authorList>
    </citation>
    <scope>IDENTIFICATION</scope>
    <source>
        <strain evidence="1">Thoroughbred</strain>
    </source>
</reference>